<evidence type="ECO:0000256" key="1">
    <source>
        <dbReference type="ARBA" id="ARBA00022801"/>
    </source>
</evidence>
<proteinExistence type="inferred from homology"/>
<dbReference type="EMBL" id="FNMZ01000002">
    <property type="protein sequence ID" value="SDW81539.1"/>
    <property type="molecule type" value="Genomic_DNA"/>
</dbReference>
<organism evidence="9 10">
    <name type="scientific">Albimonas donghaensis</name>
    <dbReference type="NCBI Taxonomy" id="356660"/>
    <lineage>
        <taxon>Bacteria</taxon>
        <taxon>Pseudomonadati</taxon>
        <taxon>Pseudomonadota</taxon>
        <taxon>Alphaproteobacteria</taxon>
        <taxon>Rhodobacterales</taxon>
        <taxon>Paracoccaceae</taxon>
        <taxon>Albimonas</taxon>
    </lineage>
</organism>
<comment type="catalytic activity">
    <reaction evidence="7">
        <text>a medium-chain fatty acyl-CoA + H2O = a medium-chain fatty acid + CoA + H(+)</text>
        <dbReference type="Rhea" id="RHEA:68184"/>
        <dbReference type="ChEBI" id="CHEBI:15377"/>
        <dbReference type="ChEBI" id="CHEBI:15378"/>
        <dbReference type="ChEBI" id="CHEBI:57287"/>
        <dbReference type="ChEBI" id="CHEBI:59558"/>
        <dbReference type="ChEBI" id="CHEBI:90546"/>
    </reaction>
</comment>
<protein>
    <recommendedName>
        <fullName evidence="6">Medium/long-chain acyl-CoA thioesterase YigI</fullName>
        <ecNumber evidence="5">3.1.2.20</ecNumber>
    </recommendedName>
</protein>
<dbReference type="Gene3D" id="3.10.129.10">
    <property type="entry name" value="Hotdog Thioesterase"/>
    <property type="match status" value="1"/>
</dbReference>
<dbReference type="GO" id="GO:0047617">
    <property type="term" value="F:fatty acyl-CoA hydrolase activity"/>
    <property type="evidence" value="ECO:0007669"/>
    <property type="project" value="UniProtKB-EC"/>
</dbReference>
<evidence type="ECO:0000256" key="3">
    <source>
        <dbReference type="ARBA" id="ARBA00036002"/>
    </source>
</evidence>
<comment type="catalytic activity">
    <reaction evidence="2">
        <text>a fatty acyl-CoA + H2O = a fatty acid + CoA + H(+)</text>
        <dbReference type="Rhea" id="RHEA:16781"/>
        <dbReference type="ChEBI" id="CHEBI:15377"/>
        <dbReference type="ChEBI" id="CHEBI:15378"/>
        <dbReference type="ChEBI" id="CHEBI:28868"/>
        <dbReference type="ChEBI" id="CHEBI:57287"/>
        <dbReference type="ChEBI" id="CHEBI:77636"/>
        <dbReference type="EC" id="3.1.2.20"/>
    </reaction>
</comment>
<dbReference type="RefSeq" id="WP_092680672.1">
    <property type="nucleotide sequence ID" value="NZ_FNMZ01000002.1"/>
</dbReference>
<dbReference type="InterPro" id="IPR029069">
    <property type="entry name" value="HotDog_dom_sf"/>
</dbReference>
<dbReference type="EC" id="3.1.2.20" evidence="5"/>
<evidence type="ECO:0000256" key="5">
    <source>
        <dbReference type="ARBA" id="ARBA00038894"/>
    </source>
</evidence>
<dbReference type="NCBIfam" id="TIGR00369">
    <property type="entry name" value="unchar_dom_1"/>
    <property type="match status" value="1"/>
</dbReference>
<dbReference type="InterPro" id="IPR006683">
    <property type="entry name" value="Thioestr_dom"/>
</dbReference>
<evidence type="ECO:0000256" key="7">
    <source>
        <dbReference type="ARBA" id="ARBA00048062"/>
    </source>
</evidence>
<name>A0A1H2WNG6_9RHOB</name>
<dbReference type="OrthoDB" id="9806185at2"/>
<dbReference type="AlphaFoldDB" id="A0A1H2WNG6"/>
<dbReference type="SUPFAM" id="SSF54637">
    <property type="entry name" value="Thioesterase/thiol ester dehydrase-isomerase"/>
    <property type="match status" value="1"/>
</dbReference>
<reference evidence="9 10" key="1">
    <citation type="submission" date="2016-10" db="EMBL/GenBank/DDBJ databases">
        <authorList>
            <person name="de Groot N.N."/>
        </authorList>
    </citation>
    <scope>NUCLEOTIDE SEQUENCE [LARGE SCALE GENOMIC DNA]</scope>
    <source>
        <strain evidence="9 10">DSM 17890</strain>
    </source>
</reference>
<dbReference type="CDD" id="cd03443">
    <property type="entry name" value="PaaI_thioesterase"/>
    <property type="match status" value="1"/>
</dbReference>
<dbReference type="Proteomes" id="UP000199118">
    <property type="component" value="Unassembled WGS sequence"/>
</dbReference>
<dbReference type="Pfam" id="PF03061">
    <property type="entry name" value="4HBT"/>
    <property type="match status" value="1"/>
</dbReference>
<sequence length="148" mass="15365">MSAFTPRDPDWEQRIRKVFALQGMMGHLGIAIESLAPGIAVLTAPIRPEISQQHGFAHAGLAFSAGDTAAGIAAQSLMAPGFGVLTIEMKINLLAPARGQAIRATGRVERAGRTVTVVRSDVVALDQAGAETPIATMLGTMAVMGGMD</sequence>
<evidence type="ECO:0000259" key="8">
    <source>
        <dbReference type="Pfam" id="PF03061"/>
    </source>
</evidence>
<dbReference type="PANTHER" id="PTHR43240:SF20">
    <property type="entry name" value="MEDIUM_LONG-CHAIN ACYL-COA THIOESTERASE YIGI"/>
    <property type="match status" value="1"/>
</dbReference>
<evidence type="ECO:0000313" key="10">
    <source>
        <dbReference type="Proteomes" id="UP000199118"/>
    </source>
</evidence>
<gene>
    <name evidence="9" type="ORF">SAMN05444336_102424</name>
</gene>
<dbReference type="InterPro" id="IPR003736">
    <property type="entry name" value="PAAI_dom"/>
</dbReference>
<comment type="catalytic activity">
    <reaction evidence="3">
        <text>a long-chain fatty acyl-CoA + H2O = a long-chain fatty acid + CoA + H(+)</text>
        <dbReference type="Rhea" id="RHEA:67680"/>
        <dbReference type="ChEBI" id="CHEBI:15377"/>
        <dbReference type="ChEBI" id="CHEBI:15378"/>
        <dbReference type="ChEBI" id="CHEBI:57287"/>
        <dbReference type="ChEBI" id="CHEBI:57560"/>
        <dbReference type="ChEBI" id="CHEBI:83139"/>
    </reaction>
</comment>
<keyword evidence="10" id="KW-1185">Reference proteome</keyword>
<accession>A0A1H2WNG6</accession>
<feature type="domain" description="Thioesterase" evidence="8">
    <location>
        <begin position="54"/>
        <end position="127"/>
    </location>
</feature>
<evidence type="ECO:0000256" key="6">
    <source>
        <dbReference type="ARBA" id="ARBA00040062"/>
    </source>
</evidence>
<evidence type="ECO:0000256" key="4">
    <source>
        <dbReference type="ARBA" id="ARBA00038381"/>
    </source>
</evidence>
<evidence type="ECO:0000256" key="2">
    <source>
        <dbReference type="ARBA" id="ARBA00035880"/>
    </source>
</evidence>
<dbReference type="PANTHER" id="PTHR43240">
    <property type="entry name" value="1,4-DIHYDROXY-2-NAPHTHOYL-COA THIOESTERASE 1"/>
    <property type="match status" value="1"/>
</dbReference>
<comment type="similarity">
    <text evidence="4">Belongs to the YigI thioesterase family.</text>
</comment>
<dbReference type="STRING" id="356660.SAMN05444336_102424"/>
<keyword evidence="1" id="KW-0378">Hydrolase</keyword>
<evidence type="ECO:0000313" key="9">
    <source>
        <dbReference type="EMBL" id="SDW81539.1"/>
    </source>
</evidence>